<dbReference type="AlphaFoldDB" id="A0A8R7UIX9"/>
<reference evidence="1" key="2">
    <citation type="submission" date="2018-03" db="EMBL/GenBank/DDBJ databases">
        <title>The Triticum urartu genome reveals the dynamic nature of wheat genome evolution.</title>
        <authorList>
            <person name="Ling H."/>
            <person name="Ma B."/>
            <person name="Shi X."/>
            <person name="Liu H."/>
            <person name="Dong L."/>
            <person name="Sun H."/>
            <person name="Cao Y."/>
            <person name="Gao Q."/>
            <person name="Zheng S."/>
            <person name="Li Y."/>
            <person name="Yu Y."/>
            <person name="Du H."/>
            <person name="Qi M."/>
            <person name="Li Y."/>
            <person name="Yu H."/>
            <person name="Cui Y."/>
            <person name="Wang N."/>
            <person name="Chen C."/>
            <person name="Wu H."/>
            <person name="Zhao Y."/>
            <person name="Zhang J."/>
            <person name="Li Y."/>
            <person name="Zhou W."/>
            <person name="Zhang B."/>
            <person name="Hu W."/>
            <person name="Eijk M."/>
            <person name="Tang J."/>
            <person name="Witsenboer H."/>
            <person name="Zhao S."/>
            <person name="Li Z."/>
            <person name="Zhang A."/>
            <person name="Wang D."/>
            <person name="Liang C."/>
        </authorList>
    </citation>
    <scope>NUCLEOTIDE SEQUENCE [LARGE SCALE GENOMIC DNA]</scope>
    <source>
        <strain evidence="1">cv. G1812</strain>
    </source>
</reference>
<organism evidence="1 2">
    <name type="scientific">Triticum urartu</name>
    <name type="common">Red wild einkorn</name>
    <name type="synonym">Crithodium urartu</name>
    <dbReference type="NCBI Taxonomy" id="4572"/>
    <lineage>
        <taxon>Eukaryota</taxon>
        <taxon>Viridiplantae</taxon>
        <taxon>Streptophyta</taxon>
        <taxon>Embryophyta</taxon>
        <taxon>Tracheophyta</taxon>
        <taxon>Spermatophyta</taxon>
        <taxon>Magnoliopsida</taxon>
        <taxon>Liliopsida</taxon>
        <taxon>Poales</taxon>
        <taxon>Poaceae</taxon>
        <taxon>BOP clade</taxon>
        <taxon>Pooideae</taxon>
        <taxon>Triticodae</taxon>
        <taxon>Triticeae</taxon>
        <taxon>Triticinae</taxon>
        <taxon>Triticum</taxon>
    </lineage>
</organism>
<accession>A0A8R7UIX9</accession>
<proteinExistence type="predicted"/>
<dbReference type="Proteomes" id="UP000015106">
    <property type="component" value="Chromosome 5"/>
</dbReference>
<dbReference type="EnsemblPlants" id="TuG1812G0500002708.01.T01">
    <property type="protein sequence ID" value="TuG1812G0500002708.01.T01"/>
    <property type="gene ID" value="TuG1812G0500002708.01"/>
</dbReference>
<dbReference type="Gramene" id="TuG1812G0500002708.01.T01">
    <property type="protein sequence ID" value="TuG1812G0500002708.01.T01"/>
    <property type="gene ID" value="TuG1812G0500002708.01"/>
</dbReference>
<sequence>MARSSDAGHRRRKQTRHLVVQTFSGPREDEYVLEGAVGGAKSSSTRTTVMWRQDTIDTDPLRLRRQGPTFQIRPVRSKAVTELNHSIYATIGHVLDC</sequence>
<reference evidence="2" key="1">
    <citation type="journal article" date="2013" name="Nature">
        <title>Draft genome of the wheat A-genome progenitor Triticum urartu.</title>
        <authorList>
            <person name="Ling H.Q."/>
            <person name="Zhao S."/>
            <person name="Liu D."/>
            <person name="Wang J."/>
            <person name="Sun H."/>
            <person name="Zhang C."/>
            <person name="Fan H."/>
            <person name="Li D."/>
            <person name="Dong L."/>
            <person name="Tao Y."/>
            <person name="Gao C."/>
            <person name="Wu H."/>
            <person name="Li Y."/>
            <person name="Cui Y."/>
            <person name="Guo X."/>
            <person name="Zheng S."/>
            <person name="Wang B."/>
            <person name="Yu K."/>
            <person name="Liang Q."/>
            <person name="Yang W."/>
            <person name="Lou X."/>
            <person name="Chen J."/>
            <person name="Feng M."/>
            <person name="Jian J."/>
            <person name="Zhang X."/>
            <person name="Luo G."/>
            <person name="Jiang Y."/>
            <person name="Liu J."/>
            <person name="Wang Z."/>
            <person name="Sha Y."/>
            <person name="Zhang B."/>
            <person name="Wu H."/>
            <person name="Tang D."/>
            <person name="Shen Q."/>
            <person name="Xue P."/>
            <person name="Zou S."/>
            <person name="Wang X."/>
            <person name="Liu X."/>
            <person name="Wang F."/>
            <person name="Yang Y."/>
            <person name="An X."/>
            <person name="Dong Z."/>
            <person name="Zhang K."/>
            <person name="Zhang X."/>
            <person name="Luo M.C."/>
            <person name="Dvorak J."/>
            <person name="Tong Y."/>
            <person name="Wang J."/>
            <person name="Yang H."/>
            <person name="Li Z."/>
            <person name="Wang D."/>
            <person name="Zhang A."/>
            <person name="Wang J."/>
        </authorList>
    </citation>
    <scope>NUCLEOTIDE SEQUENCE</scope>
    <source>
        <strain evidence="2">cv. G1812</strain>
    </source>
</reference>
<name>A0A8R7UIX9_TRIUA</name>
<evidence type="ECO:0000313" key="1">
    <source>
        <dbReference type="EnsemblPlants" id="TuG1812G0500002708.01.T01"/>
    </source>
</evidence>
<evidence type="ECO:0000313" key="2">
    <source>
        <dbReference type="Proteomes" id="UP000015106"/>
    </source>
</evidence>
<protein>
    <submittedName>
        <fullName evidence="1">Uncharacterized protein</fullName>
    </submittedName>
</protein>
<keyword evidence="2" id="KW-1185">Reference proteome</keyword>
<reference evidence="1" key="3">
    <citation type="submission" date="2022-06" db="UniProtKB">
        <authorList>
            <consortium name="EnsemblPlants"/>
        </authorList>
    </citation>
    <scope>IDENTIFICATION</scope>
</reference>